<keyword evidence="1" id="KW-0472">Membrane</keyword>
<evidence type="ECO:0000313" key="3">
    <source>
        <dbReference type="Proteomes" id="UP000275865"/>
    </source>
</evidence>
<gene>
    <name evidence="2" type="ORF">D7044_05100</name>
</gene>
<reference evidence="2 3" key="1">
    <citation type="submission" date="2018-09" db="EMBL/GenBank/DDBJ databases">
        <title>Micromonospora sp. nov. MS1-9, isolated from a root of Musa sp.</title>
        <authorList>
            <person name="Kuncharoen N."/>
            <person name="Kudo T."/>
            <person name="Ohkuma M."/>
            <person name="Yuki M."/>
            <person name="Tanasupawat S."/>
        </authorList>
    </citation>
    <scope>NUCLEOTIDE SEQUENCE [LARGE SCALE GENOMIC DNA]</scope>
    <source>
        <strain evidence="2 3">MS1-9</strain>
    </source>
</reference>
<comment type="caution">
    <text evidence="2">The sequence shown here is derived from an EMBL/GenBank/DDBJ whole genome shotgun (WGS) entry which is preliminary data.</text>
</comment>
<feature type="transmembrane region" description="Helical" evidence="1">
    <location>
        <begin position="27"/>
        <end position="47"/>
    </location>
</feature>
<organism evidence="2 3">
    <name type="scientific">Micromonospora musae</name>
    <dbReference type="NCBI Taxonomy" id="1894970"/>
    <lineage>
        <taxon>Bacteria</taxon>
        <taxon>Bacillati</taxon>
        <taxon>Actinomycetota</taxon>
        <taxon>Actinomycetes</taxon>
        <taxon>Micromonosporales</taxon>
        <taxon>Micromonosporaceae</taxon>
        <taxon>Micromonospora</taxon>
    </lineage>
</organism>
<accession>A0A3A9YEF6</accession>
<evidence type="ECO:0008006" key="4">
    <source>
        <dbReference type="Google" id="ProtNLM"/>
    </source>
</evidence>
<dbReference type="AlphaFoldDB" id="A0A3A9YEF6"/>
<keyword evidence="1" id="KW-0812">Transmembrane</keyword>
<evidence type="ECO:0000313" key="2">
    <source>
        <dbReference type="EMBL" id="RKN35532.1"/>
    </source>
</evidence>
<protein>
    <recommendedName>
        <fullName evidence="4">DUF4878 domain-containing protein</fullName>
    </recommendedName>
</protein>
<name>A0A3A9YEF6_9ACTN</name>
<keyword evidence="1" id="KW-1133">Transmembrane helix</keyword>
<evidence type="ECO:0000256" key="1">
    <source>
        <dbReference type="SAM" id="Phobius"/>
    </source>
</evidence>
<dbReference type="Proteomes" id="UP000275865">
    <property type="component" value="Unassembled WGS sequence"/>
</dbReference>
<dbReference type="EMBL" id="RAZT01000002">
    <property type="protein sequence ID" value="RKN35532.1"/>
    <property type="molecule type" value="Genomic_DNA"/>
</dbReference>
<sequence length="163" mass="17258">MARVSGVLAFGLTVVVCLGCGTKRLSLWSALAVGAVAAGCAMVWLVATSKRGLAEGRRAQAAAAAYLDAVVAKEFAVAYGLLTAERREQTGPAEFAELYAGNQAINGYTIDGTTVVRTEGQLHAETRAQIRFGTGRAARLLVGLLHGSEGRWRVAELRTVEHW</sequence>
<proteinExistence type="predicted"/>